<evidence type="ECO:0000256" key="4">
    <source>
        <dbReference type="ARBA" id="ARBA00022692"/>
    </source>
</evidence>
<evidence type="ECO:0000256" key="6">
    <source>
        <dbReference type="ARBA" id="ARBA00023136"/>
    </source>
</evidence>
<evidence type="ECO:0000256" key="5">
    <source>
        <dbReference type="ARBA" id="ARBA00022989"/>
    </source>
</evidence>
<keyword evidence="6 8" id="KW-0472">Membrane</keyword>
<keyword evidence="5 8" id="KW-1133">Transmembrane helix</keyword>
<keyword evidence="4 8" id="KW-0812">Transmembrane</keyword>
<protein>
    <recommendedName>
        <fullName evidence="11">DoxX family protein</fullName>
    </recommendedName>
</protein>
<accession>A0A2W5SWB6</accession>
<evidence type="ECO:0000313" key="10">
    <source>
        <dbReference type="Proteomes" id="UP000249432"/>
    </source>
</evidence>
<evidence type="ECO:0000256" key="8">
    <source>
        <dbReference type="SAM" id="Phobius"/>
    </source>
</evidence>
<dbReference type="InterPro" id="IPR032808">
    <property type="entry name" value="DoxX"/>
</dbReference>
<dbReference type="Proteomes" id="UP000249432">
    <property type="component" value="Unassembled WGS sequence"/>
</dbReference>
<feature type="transmembrane region" description="Helical" evidence="8">
    <location>
        <begin position="488"/>
        <end position="509"/>
    </location>
</feature>
<proteinExistence type="inferred from homology"/>
<evidence type="ECO:0008006" key="11">
    <source>
        <dbReference type="Google" id="ProtNLM"/>
    </source>
</evidence>
<evidence type="ECO:0000256" key="2">
    <source>
        <dbReference type="ARBA" id="ARBA00006679"/>
    </source>
</evidence>
<dbReference type="PANTHER" id="PTHR33452:SF1">
    <property type="entry name" value="INNER MEMBRANE PROTEIN YPHA-RELATED"/>
    <property type="match status" value="1"/>
</dbReference>
<comment type="caution">
    <text evidence="9">The sequence shown here is derived from an EMBL/GenBank/DDBJ whole genome shotgun (WGS) entry which is preliminary data.</text>
</comment>
<feature type="compositionally biased region" description="Low complexity" evidence="7">
    <location>
        <begin position="331"/>
        <end position="343"/>
    </location>
</feature>
<feature type="compositionally biased region" description="Basic and acidic residues" evidence="7">
    <location>
        <begin position="215"/>
        <end position="225"/>
    </location>
</feature>
<feature type="compositionally biased region" description="Basic and acidic residues" evidence="7">
    <location>
        <begin position="283"/>
        <end position="301"/>
    </location>
</feature>
<comment type="subcellular location">
    <subcellularLocation>
        <location evidence="1">Cell membrane</location>
        <topology evidence="1">Multi-pass membrane protein</topology>
    </subcellularLocation>
</comment>
<evidence type="ECO:0000313" key="9">
    <source>
        <dbReference type="EMBL" id="PZR03846.1"/>
    </source>
</evidence>
<gene>
    <name evidence="9" type="ORF">DI525_08870</name>
</gene>
<feature type="compositionally biased region" description="Basic and acidic residues" evidence="7">
    <location>
        <begin position="131"/>
        <end position="171"/>
    </location>
</feature>
<feature type="transmembrane region" description="Helical" evidence="8">
    <location>
        <begin position="384"/>
        <end position="401"/>
    </location>
</feature>
<dbReference type="RefSeq" id="WP_303735356.1">
    <property type="nucleotide sequence ID" value="NZ_CAKZHK010000009.1"/>
</dbReference>
<dbReference type="GO" id="GO:0005886">
    <property type="term" value="C:plasma membrane"/>
    <property type="evidence" value="ECO:0007669"/>
    <property type="project" value="UniProtKB-SubCell"/>
</dbReference>
<evidence type="ECO:0000256" key="1">
    <source>
        <dbReference type="ARBA" id="ARBA00004651"/>
    </source>
</evidence>
<feature type="transmembrane region" description="Helical" evidence="8">
    <location>
        <begin position="521"/>
        <end position="541"/>
    </location>
</feature>
<dbReference type="InterPro" id="IPR051907">
    <property type="entry name" value="DoxX-like_oxidoreductase"/>
</dbReference>
<feature type="region of interest" description="Disordered" evidence="7">
    <location>
        <begin position="326"/>
        <end position="368"/>
    </location>
</feature>
<dbReference type="EMBL" id="QFRA01000027">
    <property type="protein sequence ID" value="PZR03846.1"/>
    <property type="molecule type" value="Genomic_DNA"/>
</dbReference>
<feature type="compositionally biased region" description="Basic and acidic residues" evidence="7">
    <location>
        <begin position="75"/>
        <end position="94"/>
    </location>
</feature>
<sequence length="548" mass="58788">MFGRKSRNKLSDPTADTPIPALESRGEVDASTSDTSTSKGNNADAVRGSASAEGESHEVKEKSAPSLSYGAIDQRGLDPWDKKSRGSSDAKDSNDLADLQAMDDLDDIPTVSGSRPVKPARSASSATSAEPDGRAGHDDPRDDHASDRRAAEFERDTAHDVPHDVASREAESEAPSDENFAANELTVVEQRPQGRRDIYSLTGRAAPQVITPREQPQEPKNHDPLFDQPEDIPGARSTSDEDAVFANAPVSDLDMATMDEEEPSSTSRTSASADGRASSESAPRYETHDTYVDRPDEQINETRVDMPTSGAYDRDHVDRVHYADDRQNDRAAAGMMASEGAAGEYRDGAVPLGEDDRPIDNTGDVDVDDEIYEDEDPRRGTTDFGLFLIRLALGAMLLFYGVRTLFELGGSSGVDGLHNDFYFMKGNELLAWAVPIIETAAGAFLVLGVLAPLGACMAVAVSSLMAMYSIDLQPGAFSPFNLTPHVQVWLLLTALAIGVAFSGPGKWGVDATRGWARRPLGSGWFSTIIGLLAGAAVWVVVAQSNPFN</sequence>
<dbReference type="Pfam" id="PF07681">
    <property type="entry name" value="DoxX"/>
    <property type="match status" value="1"/>
</dbReference>
<organism evidence="9 10">
    <name type="scientific">Corynebacterium kroppenstedtii</name>
    <dbReference type="NCBI Taxonomy" id="161879"/>
    <lineage>
        <taxon>Bacteria</taxon>
        <taxon>Bacillati</taxon>
        <taxon>Actinomycetota</taxon>
        <taxon>Actinomycetes</taxon>
        <taxon>Mycobacteriales</taxon>
        <taxon>Corynebacteriaceae</taxon>
        <taxon>Corynebacterium</taxon>
    </lineage>
</organism>
<keyword evidence="3" id="KW-1003">Cell membrane</keyword>
<feature type="region of interest" description="Disordered" evidence="7">
    <location>
        <begin position="1"/>
        <end position="301"/>
    </location>
</feature>
<evidence type="ECO:0000256" key="7">
    <source>
        <dbReference type="SAM" id="MobiDB-lite"/>
    </source>
</evidence>
<evidence type="ECO:0000256" key="3">
    <source>
        <dbReference type="ARBA" id="ARBA00022475"/>
    </source>
</evidence>
<comment type="similarity">
    <text evidence="2">Belongs to the DoxX family.</text>
</comment>
<dbReference type="PANTHER" id="PTHR33452">
    <property type="entry name" value="OXIDOREDUCTASE CATD-RELATED"/>
    <property type="match status" value="1"/>
</dbReference>
<name>A0A2W5SWB6_9CORY</name>
<reference evidence="9 10" key="1">
    <citation type="submission" date="2017-08" db="EMBL/GenBank/DDBJ databases">
        <title>Infants hospitalized years apart are colonized by the same room-sourced microbial strains.</title>
        <authorList>
            <person name="Brooks B."/>
            <person name="Olm M.R."/>
            <person name="Firek B.A."/>
            <person name="Baker R."/>
            <person name="Thomas B.C."/>
            <person name="Morowitz M.J."/>
            <person name="Banfield J.F."/>
        </authorList>
    </citation>
    <scope>NUCLEOTIDE SEQUENCE [LARGE SCALE GENOMIC DNA]</scope>
    <source>
        <strain evidence="9">S2_003_000_R1_3</strain>
    </source>
</reference>
<feature type="compositionally biased region" description="Polar residues" evidence="7">
    <location>
        <begin position="30"/>
        <end position="41"/>
    </location>
</feature>
<feature type="compositionally biased region" description="Basic and acidic residues" evidence="7">
    <location>
        <begin position="54"/>
        <end position="63"/>
    </location>
</feature>
<dbReference type="AlphaFoldDB" id="A0A2W5SWB6"/>
<feature type="transmembrane region" description="Helical" evidence="8">
    <location>
        <begin position="444"/>
        <end position="468"/>
    </location>
</feature>